<name>A0A0R3LWW1_9BRAD</name>
<reference evidence="1 2" key="1">
    <citation type="submission" date="2014-03" db="EMBL/GenBank/DDBJ databases">
        <title>Bradyrhizobium valentinum sp. nov., isolated from effective nodules of Lupinus mariae-josephae, a lupine endemic of basic-lime soils in Eastern Spain.</title>
        <authorList>
            <person name="Duran D."/>
            <person name="Rey L."/>
            <person name="Navarro A."/>
            <person name="Busquets A."/>
            <person name="Imperial J."/>
            <person name="Ruiz-Argueso T."/>
        </authorList>
    </citation>
    <scope>NUCLEOTIDE SEQUENCE [LARGE SCALE GENOMIC DNA]</scope>
    <source>
        <strain evidence="1 2">PAC68</strain>
    </source>
</reference>
<organism evidence="1 2">
    <name type="scientific">Bradyrhizobium jicamae</name>
    <dbReference type="NCBI Taxonomy" id="280332"/>
    <lineage>
        <taxon>Bacteria</taxon>
        <taxon>Pseudomonadati</taxon>
        <taxon>Pseudomonadota</taxon>
        <taxon>Alphaproteobacteria</taxon>
        <taxon>Hyphomicrobiales</taxon>
        <taxon>Nitrobacteraceae</taxon>
        <taxon>Bradyrhizobium</taxon>
    </lineage>
</organism>
<gene>
    <name evidence="1" type="ORF">CQ12_31640</name>
</gene>
<protein>
    <submittedName>
        <fullName evidence="1">Uncharacterized protein</fullName>
    </submittedName>
</protein>
<evidence type="ECO:0000313" key="1">
    <source>
        <dbReference type="EMBL" id="KRR12203.1"/>
    </source>
</evidence>
<keyword evidence="2" id="KW-1185">Reference proteome</keyword>
<dbReference type="EMBL" id="LLXZ01000038">
    <property type="protein sequence ID" value="KRR12203.1"/>
    <property type="molecule type" value="Genomic_DNA"/>
</dbReference>
<comment type="caution">
    <text evidence="1">The sequence shown here is derived from an EMBL/GenBank/DDBJ whole genome shotgun (WGS) entry which is preliminary data.</text>
</comment>
<sequence>MLQSRRGFLIGAGAVLTAAFVKDARSFIQRTNEPLMASPSEVVETMYWHEIPDDGYQLTLGPWSFPPPPPTWREFFVKEGIPHLTDVEIEKLCSSHCIQPGDFDKPVQRRYWEDWFDITSGPLARAYHLLQRIDLGPSRGSGRGPHLEFNVGSHPGDSTHYVNAKDMLSLSLLQARLLDLKLPIRIAKGE</sequence>
<dbReference type="RefSeq" id="WP_057834440.1">
    <property type="nucleotide sequence ID" value="NZ_LLXZ01000038.1"/>
</dbReference>
<dbReference type="AlphaFoldDB" id="A0A0R3LWW1"/>
<proteinExistence type="predicted"/>
<evidence type="ECO:0000313" key="2">
    <source>
        <dbReference type="Proteomes" id="UP000050863"/>
    </source>
</evidence>
<dbReference type="OrthoDB" id="8069523at2"/>
<dbReference type="Proteomes" id="UP000050863">
    <property type="component" value="Unassembled WGS sequence"/>
</dbReference>
<accession>A0A0R3LWW1</accession>